<sequence length="42" mass="5028">MAAEPIKKSIIQMDRGTKDFFIQRTYQEEITRDNNIKLAFEH</sequence>
<dbReference type="EMBL" id="VSSQ01017056">
    <property type="protein sequence ID" value="MPM58978.1"/>
    <property type="molecule type" value="Genomic_DNA"/>
</dbReference>
<accession>A0A645B1Q3</accession>
<evidence type="ECO:0000313" key="1">
    <source>
        <dbReference type="EMBL" id="MPM58978.1"/>
    </source>
</evidence>
<gene>
    <name evidence="1" type="ORF">SDC9_105814</name>
</gene>
<name>A0A645B1Q3_9ZZZZ</name>
<organism evidence="1">
    <name type="scientific">bioreactor metagenome</name>
    <dbReference type="NCBI Taxonomy" id="1076179"/>
    <lineage>
        <taxon>unclassified sequences</taxon>
        <taxon>metagenomes</taxon>
        <taxon>ecological metagenomes</taxon>
    </lineage>
</organism>
<proteinExistence type="predicted"/>
<comment type="caution">
    <text evidence="1">The sequence shown here is derived from an EMBL/GenBank/DDBJ whole genome shotgun (WGS) entry which is preliminary data.</text>
</comment>
<dbReference type="AlphaFoldDB" id="A0A645B1Q3"/>
<protein>
    <submittedName>
        <fullName evidence="1">Uncharacterized protein</fullName>
    </submittedName>
</protein>
<reference evidence="1" key="1">
    <citation type="submission" date="2019-08" db="EMBL/GenBank/DDBJ databases">
        <authorList>
            <person name="Kucharzyk K."/>
            <person name="Murdoch R.W."/>
            <person name="Higgins S."/>
            <person name="Loffler F."/>
        </authorList>
    </citation>
    <scope>NUCLEOTIDE SEQUENCE</scope>
</reference>